<sequence>MGRSGSPSFIPNIIIFQKADANATLVFGLLSMYLNSIGVKAMVITPNKAGQTSLRIEGVIAVGLLIPLFREYFSLGYWKSNSIKMLLDFYMYHTAGAQTYQMGLNAVLALLYKDINKRTTTLDEYKQVVGDYFKLVDSKYKSGHQHITPITKSRQHAGWIVDFSDKLLWLNGQKLSKINNKSFLFTTCGSDHKALEAAISYRDSILHSHLKEFTG</sequence>
<feature type="transmembrane region" description="Helical" evidence="1">
    <location>
        <begin position="56"/>
        <end position="78"/>
    </location>
</feature>
<feature type="transmembrane region" description="Helical" evidence="1">
    <location>
        <begin position="25"/>
        <end position="44"/>
    </location>
</feature>
<name>A0A088CAV8_9HELO</name>
<evidence type="ECO:0000313" key="2">
    <source>
        <dbReference type="EMBL" id="AHX83011.1"/>
    </source>
</evidence>
<dbReference type="GeneID" id="20497989"/>
<evidence type="ECO:0008006" key="3">
    <source>
        <dbReference type="Google" id="ProtNLM"/>
    </source>
</evidence>
<gene>
    <name evidence="2" type="ORF">SBORM_0043</name>
</gene>
<proteinExistence type="predicted"/>
<keyword evidence="1" id="KW-0472">Membrane</keyword>
<keyword evidence="1" id="KW-0812">Transmembrane</keyword>
<feature type="transmembrane region" description="Helical" evidence="1">
    <location>
        <begin position="90"/>
        <end position="112"/>
    </location>
</feature>
<evidence type="ECO:0000256" key="1">
    <source>
        <dbReference type="SAM" id="Phobius"/>
    </source>
</evidence>
<dbReference type="RefSeq" id="YP_009072352.1">
    <property type="nucleotide sequence ID" value="NC_025200.1"/>
</dbReference>
<keyword evidence="1" id="KW-1133">Transmembrane helix</keyword>
<accession>A0A088CAV8</accession>
<keyword evidence="2" id="KW-0496">Mitochondrion</keyword>
<dbReference type="EMBL" id="KJ434027">
    <property type="protein sequence ID" value="AHX83011.1"/>
    <property type="molecule type" value="Genomic_DNA"/>
</dbReference>
<geneLocation type="mitochondrion" evidence="2"/>
<reference evidence="2" key="1">
    <citation type="journal article" date="2014" name="PLoS ONE">
        <title>The 203 kbp Mitochondrial Genome of the Phytopathogenic Fungus Sclerotinia borealis Reveals Multiple Invasions of Introns and Genomic Duplications.</title>
        <authorList>
            <person name="Mardanov A.V."/>
            <person name="Beletsky A.V."/>
            <person name="Kadnikov V.V."/>
            <person name="Ignatov A.N."/>
            <person name="Ravin N.V."/>
        </authorList>
    </citation>
    <scope>NUCLEOTIDE SEQUENCE</scope>
    <source>
        <strain evidence="2">F-4128</strain>
    </source>
</reference>
<dbReference type="AlphaFoldDB" id="A0A088CAV8"/>
<organism evidence="2">
    <name type="scientific">Sclerotinia borealis</name>
    <dbReference type="NCBI Taxonomy" id="77105"/>
    <lineage>
        <taxon>Eukaryota</taxon>
        <taxon>Fungi</taxon>
        <taxon>Dikarya</taxon>
        <taxon>Ascomycota</taxon>
        <taxon>Pezizomycotina</taxon>
        <taxon>Leotiomycetes</taxon>
        <taxon>Helotiales</taxon>
        <taxon>Sclerotiniaceae</taxon>
        <taxon>Sclerotinia</taxon>
    </lineage>
</organism>
<protein>
    <recommendedName>
        <fullName evidence="3">LAGLIDADG endonuclease</fullName>
    </recommendedName>
</protein>